<dbReference type="PANTHER" id="PTHR10996:SF178">
    <property type="entry name" value="2-HYDROXYACID DEHYDROGENASE YGL185C-RELATED"/>
    <property type="match status" value="1"/>
</dbReference>
<dbReference type="InterPro" id="IPR024531">
    <property type="entry name" value="Erythronate-4-P_DHase_dimer"/>
</dbReference>
<dbReference type="InterPro" id="IPR038251">
    <property type="entry name" value="PdxB_dimer_sf"/>
</dbReference>
<feature type="domain" description="D-isomer specific 2-hydroxyacid dehydrogenase catalytic" evidence="6">
    <location>
        <begin position="22"/>
        <end position="276"/>
    </location>
</feature>
<evidence type="ECO:0000259" key="6">
    <source>
        <dbReference type="Pfam" id="PF00389"/>
    </source>
</evidence>
<reference evidence="9 10" key="1">
    <citation type="submission" date="2023-11" db="EMBL/GenBank/DDBJ databases">
        <title>MicrobeMod: A computational toolkit for identifying prokaryotic methylation and restriction-modification with nanopore sequencing.</title>
        <authorList>
            <person name="Crits-Christoph A."/>
            <person name="Kang S.C."/>
            <person name="Lee H."/>
            <person name="Ostrov N."/>
        </authorList>
    </citation>
    <scope>NUCLEOTIDE SEQUENCE [LARGE SCALE GENOMIC DNA]</scope>
    <source>
        <strain evidence="9 10">DSMZ 16071</strain>
    </source>
</reference>
<protein>
    <recommendedName>
        <fullName evidence="5">Erythronate-4-phosphate dehydrogenase</fullName>
        <ecNumber evidence="5">1.1.1.290</ecNumber>
    </recommendedName>
</protein>
<evidence type="ECO:0000256" key="1">
    <source>
        <dbReference type="ARBA" id="ARBA00022490"/>
    </source>
</evidence>
<dbReference type="InterPro" id="IPR006140">
    <property type="entry name" value="D-isomer_DH_NAD-bd"/>
</dbReference>
<comment type="subcellular location">
    <subcellularLocation>
        <location evidence="5">Cytoplasm</location>
    </subcellularLocation>
</comment>
<comment type="catalytic activity">
    <reaction evidence="5">
        <text>4-phospho-D-erythronate + NAD(+) = (R)-3-hydroxy-2-oxo-4-phosphooxybutanoate + NADH + H(+)</text>
        <dbReference type="Rhea" id="RHEA:18829"/>
        <dbReference type="ChEBI" id="CHEBI:15378"/>
        <dbReference type="ChEBI" id="CHEBI:57540"/>
        <dbReference type="ChEBI" id="CHEBI:57945"/>
        <dbReference type="ChEBI" id="CHEBI:58538"/>
        <dbReference type="ChEBI" id="CHEBI:58766"/>
        <dbReference type="EC" id="1.1.1.290"/>
    </reaction>
</comment>
<evidence type="ECO:0000313" key="9">
    <source>
        <dbReference type="EMBL" id="WQG84107.1"/>
    </source>
</evidence>
<keyword evidence="4 5" id="KW-0664">Pyridoxine biosynthesis</keyword>
<evidence type="ECO:0000256" key="5">
    <source>
        <dbReference type="HAMAP-Rule" id="MF_01825"/>
    </source>
</evidence>
<comment type="function">
    <text evidence="5">Catalyzes the oxidation of erythronate-4-phosphate to 3-hydroxy-2-oxo-4-phosphonooxybutanoate.</text>
</comment>
<dbReference type="EMBL" id="CP140158">
    <property type="protein sequence ID" value="WQG84107.1"/>
    <property type="molecule type" value="Genomic_DNA"/>
</dbReference>
<feature type="binding site" evidence="5">
    <location>
        <position position="45"/>
    </location>
    <ligand>
        <name>substrate</name>
    </ligand>
</feature>
<dbReference type="Gene3D" id="3.40.50.720">
    <property type="entry name" value="NAD(P)-binding Rossmann-like Domain"/>
    <property type="match status" value="2"/>
</dbReference>
<evidence type="ECO:0000256" key="3">
    <source>
        <dbReference type="ARBA" id="ARBA00023027"/>
    </source>
</evidence>
<feature type="domain" description="D-isomer specific 2-hydroxyacid dehydrogenase NAD-binding" evidence="7">
    <location>
        <begin position="105"/>
        <end position="255"/>
    </location>
</feature>
<dbReference type="Proteomes" id="UP001324185">
    <property type="component" value="Chromosome"/>
</dbReference>
<organism evidence="9 10">
    <name type="scientific">Kangiella aquimarina</name>
    <dbReference type="NCBI Taxonomy" id="261965"/>
    <lineage>
        <taxon>Bacteria</taxon>
        <taxon>Pseudomonadati</taxon>
        <taxon>Pseudomonadota</taxon>
        <taxon>Gammaproteobacteria</taxon>
        <taxon>Kangiellales</taxon>
        <taxon>Kangiellaceae</taxon>
        <taxon>Kangiella</taxon>
    </lineage>
</organism>
<evidence type="ECO:0000313" key="10">
    <source>
        <dbReference type="Proteomes" id="UP001324185"/>
    </source>
</evidence>
<gene>
    <name evidence="5" type="primary">pdxB</name>
    <name evidence="9" type="ORF">SR900_06425</name>
</gene>
<comment type="caution">
    <text evidence="5">Lacks conserved residue(s) required for the propagation of feature annotation.</text>
</comment>
<dbReference type="InterPro" id="IPR020921">
    <property type="entry name" value="Erythronate-4-P_DHase"/>
</dbReference>
<dbReference type="SUPFAM" id="SSF51735">
    <property type="entry name" value="NAD(P)-binding Rossmann-fold domains"/>
    <property type="match status" value="1"/>
</dbReference>
<dbReference type="RefSeq" id="WP_018624564.1">
    <property type="nucleotide sequence ID" value="NZ_CP140158.1"/>
</dbReference>
<dbReference type="EC" id="1.1.1.290" evidence="5"/>
<comment type="subunit">
    <text evidence="5">Homodimer.</text>
</comment>
<comment type="pathway">
    <text evidence="5">Cofactor biosynthesis; pyridoxine 5'-phosphate biosynthesis; pyridoxine 5'-phosphate from D-erythrose 4-phosphate: step 2/5.</text>
</comment>
<dbReference type="PROSITE" id="PS00671">
    <property type="entry name" value="D_2_HYDROXYACID_DH_3"/>
    <property type="match status" value="1"/>
</dbReference>
<keyword evidence="2 5" id="KW-0560">Oxidoreductase</keyword>
<dbReference type="InterPro" id="IPR036291">
    <property type="entry name" value="NAD(P)-bd_dom_sf"/>
</dbReference>
<dbReference type="CDD" id="cd12158">
    <property type="entry name" value="ErythrP_dh"/>
    <property type="match status" value="1"/>
</dbReference>
<proteinExistence type="inferred from homology"/>
<dbReference type="InterPro" id="IPR050223">
    <property type="entry name" value="D-isomer_2-hydroxyacid_DH"/>
</dbReference>
<feature type="domain" description="Erythronate-4-phosphate dehydrogenase dimerisation" evidence="8">
    <location>
        <begin position="288"/>
        <end position="359"/>
    </location>
</feature>
<feature type="binding site" evidence="5">
    <location>
        <position position="257"/>
    </location>
    <ligand>
        <name>substrate</name>
    </ligand>
</feature>
<evidence type="ECO:0000259" key="8">
    <source>
        <dbReference type="Pfam" id="PF11890"/>
    </source>
</evidence>
<feature type="binding site" evidence="5">
    <location>
        <position position="256"/>
    </location>
    <ligand>
        <name>NAD(+)</name>
        <dbReference type="ChEBI" id="CHEBI:57540"/>
    </ligand>
</feature>
<dbReference type="PANTHER" id="PTHR10996">
    <property type="entry name" value="2-HYDROXYACID DEHYDROGENASE-RELATED"/>
    <property type="match status" value="1"/>
</dbReference>
<feature type="active site" evidence="5">
    <location>
        <position position="207"/>
    </location>
</feature>
<evidence type="ECO:0000256" key="4">
    <source>
        <dbReference type="ARBA" id="ARBA00023096"/>
    </source>
</evidence>
<keyword evidence="10" id="KW-1185">Reference proteome</keyword>
<feature type="binding site" evidence="5">
    <location>
        <position position="66"/>
    </location>
    <ligand>
        <name>substrate</name>
    </ligand>
</feature>
<dbReference type="Pfam" id="PF02826">
    <property type="entry name" value="2-Hacid_dh_C"/>
    <property type="match status" value="1"/>
</dbReference>
<evidence type="ECO:0000259" key="7">
    <source>
        <dbReference type="Pfam" id="PF02826"/>
    </source>
</evidence>
<dbReference type="SUPFAM" id="SSF52283">
    <property type="entry name" value="Formate/glycerate dehydrogenase catalytic domain-like"/>
    <property type="match status" value="1"/>
</dbReference>
<comment type="similarity">
    <text evidence="5">Belongs to the D-isomer specific 2-hydroxyacid dehydrogenase family. PdxB subfamily.</text>
</comment>
<accession>A0ABZ0X0J8</accession>
<feature type="active site" description="Proton donor" evidence="5">
    <location>
        <position position="253"/>
    </location>
</feature>
<dbReference type="InterPro" id="IPR029753">
    <property type="entry name" value="D-isomer_DH_CS"/>
</dbReference>
<evidence type="ECO:0000256" key="2">
    <source>
        <dbReference type="ARBA" id="ARBA00023002"/>
    </source>
</evidence>
<keyword evidence="1 5" id="KW-0963">Cytoplasm</keyword>
<dbReference type="Pfam" id="PF11890">
    <property type="entry name" value="DUF3410"/>
    <property type="match status" value="1"/>
</dbReference>
<feature type="binding site" evidence="5">
    <location>
        <position position="231"/>
    </location>
    <ligand>
        <name>NAD(+)</name>
        <dbReference type="ChEBI" id="CHEBI:57540"/>
    </ligand>
</feature>
<keyword evidence="3 5" id="KW-0520">NAD</keyword>
<feature type="active site" evidence="5">
    <location>
        <position position="236"/>
    </location>
</feature>
<dbReference type="Pfam" id="PF00389">
    <property type="entry name" value="2-Hacid_dh"/>
    <property type="match status" value="1"/>
</dbReference>
<feature type="binding site" evidence="5">
    <location>
        <position position="146"/>
    </location>
    <ligand>
        <name>NAD(+)</name>
        <dbReference type="ChEBI" id="CHEBI:57540"/>
    </ligand>
</feature>
<dbReference type="InterPro" id="IPR006139">
    <property type="entry name" value="D-isomer_2_OHA_DH_cat_dom"/>
</dbReference>
<sequence>MKIVADENMPLVQELFGSFSSVVSEAGRKINRDYLLDADVLLVRSVTQVNSGLLQDTKVKFVGSATIGTDHIDQAYLSEQGIKFAYAPGCNAQAVAEYVLAAIGYWADYAHKDLRKCKVGIIGAGNVGSRVTQVLELLGIEYCLNDPPLHEQGDSRQFVSLQNIQQCDVVTCHVPLTMQGQHATHHLINQQFLSQMPPGSLLINSSRGAVLDNTAALYCKQAGQDIDFVLDVWENEPNLNIELLNQSLIATPHIAGYSQEGKIRGTYQLYQAVCKWQGIEQEFVLKDLLPEAPKWNASAELRSDTGFLHQNLRRFYDIKSDDQRMRQKLAQVLRQSGATISEEFDNLRKNYPQRLEFLELM</sequence>
<name>A0ABZ0X0J8_9GAMM</name>
<dbReference type="HAMAP" id="MF_01825">
    <property type="entry name" value="PdxB"/>
    <property type="match status" value="1"/>
</dbReference>
<dbReference type="Gene3D" id="3.30.1370.170">
    <property type="match status" value="1"/>
</dbReference>